<keyword evidence="3" id="KW-1185">Reference proteome</keyword>
<feature type="region of interest" description="Disordered" evidence="1">
    <location>
        <begin position="1"/>
        <end position="22"/>
    </location>
</feature>
<gene>
    <name evidence="2" type="ORF">GCK32_022746</name>
</gene>
<feature type="compositionally biased region" description="Basic and acidic residues" evidence="1">
    <location>
        <begin position="1"/>
        <end position="15"/>
    </location>
</feature>
<reference evidence="2 3" key="1">
    <citation type="submission" date="2019-10" db="EMBL/GenBank/DDBJ databases">
        <title>Assembly and Annotation for the nematode Trichostrongylus colubriformis.</title>
        <authorList>
            <person name="Martin J."/>
        </authorList>
    </citation>
    <scope>NUCLEOTIDE SEQUENCE [LARGE SCALE GENOMIC DNA]</scope>
    <source>
        <strain evidence="2">G859</strain>
        <tissue evidence="2">Whole worm</tissue>
    </source>
</reference>
<evidence type="ECO:0000313" key="3">
    <source>
        <dbReference type="Proteomes" id="UP001331761"/>
    </source>
</evidence>
<dbReference type="AlphaFoldDB" id="A0AAN8FAJ2"/>
<evidence type="ECO:0000313" key="2">
    <source>
        <dbReference type="EMBL" id="KAK5976005.1"/>
    </source>
</evidence>
<name>A0AAN8FAJ2_TRICO</name>
<dbReference type="EMBL" id="WIXE01012334">
    <property type="protein sequence ID" value="KAK5976005.1"/>
    <property type="molecule type" value="Genomic_DNA"/>
</dbReference>
<comment type="caution">
    <text evidence="2">The sequence shown here is derived from an EMBL/GenBank/DDBJ whole genome shotgun (WGS) entry which is preliminary data.</text>
</comment>
<sequence length="81" mass="9552">MEKTEKSLANHHEFVKQTAGPTNLVIKPQHVDELLKRVMTSLIEMQYNLEEQMDNTKNRVLMELEDRCRTDVEKFSNNTTM</sequence>
<protein>
    <submittedName>
        <fullName evidence="2">Uncharacterized protein</fullName>
    </submittedName>
</protein>
<proteinExistence type="predicted"/>
<organism evidence="2 3">
    <name type="scientific">Trichostrongylus colubriformis</name>
    <name type="common">Black scour worm</name>
    <dbReference type="NCBI Taxonomy" id="6319"/>
    <lineage>
        <taxon>Eukaryota</taxon>
        <taxon>Metazoa</taxon>
        <taxon>Ecdysozoa</taxon>
        <taxon>Nematoda</taxon>
        <taxon>Chromadorea</taxon>
        <taxon>Rhabditida</taxon>
        <taxon>Rhabditina</taxon>
        <taxon>Rhabditomorpha</taxon>
        <taxon>Strongyloidea</taxon>
        <taxon>Trichostrongylidae</taxon>
        <taxon>Trichostrongylus</taxon>
    </lineage>
</organism>
<dbReference type="Proteomes" id="UP001331761">
    <property type="component" value="Unassembled WGS sequence"/>
</dbReference>
<accession>A0AAN8FAJ2</accession>
<evidence type="ECO:0000256" key="1">
    <source>
        <dbReference type="SAM" id="MobiDB-lite"/>
    </source>
</evidence>